<evidence type="ECO:0000313" key="3">
    <source>
        <dbReference type="Proteomes" id="UP000325286"/>
    </source>
</evidence>
<dbReference type="Pfam" id="PF13579">
    <property type="entry name" value="Glyco_trans_4_4"/>
    <property type="match status" value="1"/>
</dbReference>
<dbReference type="RefSeq" id="WP_068142525.1">
    <property type="nucleotide sequence ID" value="NZ_CP042914.1"/>
</dbReference>
<dbReference type="SUPFAM" id="SSF53756">
    <property type="entry name" value="UDP-Glycosyltransferase/glycogen phosphorylase"/>
    <property type="match status" value="1"/>
</dbReference>
<organism evidence="2 3">
    <name type="scientific">Roseimaritima ulvae</name>
    <dbReference type="NCBI Taxonomy" id="980254"/>
    <lineage>
        <taxon>Bacteria</taxon>
        <taxon>Pseudomonadati</taxon>
        <taxon>Planctomycetota</taxon>
        <taxon>Planctomycetia</taxon>
        <taxon>Pirellulales</taxon>
        <taxon>Pirellulaceae</taxon>
        <taxon>Roseimaritima</taxon>
    </lineage>
</organism>
<dbReference type="EMBL" id="CP042914">
    <property type="protein sequence ID" value="QEG40236.1"/>
    <property type="molecule type" value="Genomic_DNA"/>
</dbReference>
<dbReference type="PANTHER" id="PTHR45947:SF3">
    <property type="entry name" value="SULFOQUINOVOSYL TRANSFERASE SQD2"/>
    <property type="match status" value="1"/>
</dbReference>
<dbReference type="GO" id="GO:0016757">
    <property type="term" value="F:glycosyltransferase activity"/>
    <property type="evidence" value="ECO:0007669"/>
    <property type="project" value="TreeGrafter"/>
</dbReference>
<accession>A0A5B9QT31</accession>
<evidence type="ECO:0000259" key="1">
    <source>
        <dbReference type="Pfam" id="PF13579"/>
    </source>
</evidence>
<keyword evidence="3" id="KW-1185">Reference proteome</keyword>
<dbReference type="AlphaFoldDB" id="A0A5B9QT31"/>
<keyword evidence="2" id="KW-0808">Transferase</keyword>
<dbReference type="Pfam" id="PF13692">
    <property type="entry name" value="Glyco_trans_1_4"/>
    <property type="match status" value="1"/>
</dbReference>
<sequence length="405" mass="45806">MIDCLQPGDASPISEQRPAPLDCRVVLLTHYIPLYQVRVFQQIAAAVRDFHVLLSTPLEPNRNFEPDWGGLDCRVQKNLTLRRRWIDRGSGFQDQLYVHLPYDTLAQLRRLNPDVVLSLELGARSMAAALHRKLHRRSRLVLCTYMSQHTERSRGWARRMIRRPLLRSADAVTYNGPSCQSYLRSQGVPEPRLFHLPYAADDRTMYRGPLERDERRVRPLLVSVGQLSERKGLLPLVEQLSRYASRRPQQRIELLLAGEGPLRDAIANVARPANFILEMPGNVPAAKLAERMASRGVAVLPTLADEWLLVVNEAMQAGLPVIGSRYAQAVETLVEQGVNGWRYDPLQPASLDAVLDQYFAADDQQLAAMRDAARKRVASRTPAWAARGAIEAIRYVQQNFQGARE</sequence>
<proteinExistence type="predicted"/>
<dbReference type="InterPro" id="IPR028098">
    <property type="entry name" value="Glyco_trans_4-like_N"/>
</dbReference>
<evidence type="ECO:0000313" key="2">
    <source>
        <dbReference type="EMBL" id="QEG40236.1"/>
    </source>
</evidence>
<dbReference type="PANTHER" id="PTHR45947">
    <property type="entry name" value="SULFOQUINOVOSYL TRANSFERASE SQD2"/>
    <property type="match status" value="1"/>
</dbReference>
<gene>
    <name evidence="2" type="ORF">UC8_22430</name>
</gene>
<dbReference type="OrthoDB" id="9795068at2"/>
<dbReference type="Proteomes" id="UP000325286">
    <property type="component" value="Chromosome"/>
</dbReference>
<dbReference type="Gene3D" id="3.40.50.2000">
    <property type="entry name" value="Glycogen Phosphorylase B"/>
    <property type="match status" value="2"/>
</dbReference>
<reference evidence="2 3" key="1">
    <citation type="submission" date="2019-08" db="EMBL/GenBank/DDBJ databases">
        <title>Deep-cultivation of Planctomycetes and their phenomic and genomic characterization uncovers novel biology.</title>
        <authorList>
            <person name="Wiegand S."/>
            <person name="Jogler M."/>
            <person name="Boedeker C."/>
            <person name="Pinto D."/>
            <person name="Vollmers J."/>
            <person name="Rivas-Marin E."/>
            <person name="Kohn T."/>
            <person name="Peeters S.H."/>
            <person name="Heuer A."/>
            <person name="Rast P."/>
            <person name="Oberbeckmann S."/>
            <person name="Bunk B."/>
            <person name="Jeske O."/>
            <person name="Meyerdierks A."/>
            <person name="Storesund J.E."/>
            <person name="Kallscheuer N."/>
            <person name="Luecker S."/>
            <person name="Lage O.M."/>
            <person name="Pohl T."/>
            <person name="Merkel B.J."/>
            <person name="Hornburger P."/>
            <person name="Mueller R.-W."/>
            <person name="Bruemmer F."/>
            <person name="Labrenz M."/>
            <person name="Spormann A.M."/>
            <person name="Op den Camp H."/>
            <person name="Overmann J."/>
            <person name="Amann R."/>
            <person name="Jetten M.S.M."/>
            <person name="Mascher T."/>
            <person name="Medema M.H."/>
            <person name="Devos D.P."/>
            <person name="Kaster A.-K."/>
            <person name="Ovreas L."/>
            <person name="Rohde M."/>
            <person name="Galperin M.Y."/>
            <person name="Jogler C."/>
        </authorList>
    </citation>
    <scope>NUCLEOTIDE SEQUENCE [LARGE SCALE GENOMIC DNA]</scope>
    <source>
        <strain evidence="2 3">UC8</strain>
    </source>
</reference>
<feature type="domain" description="Glycosyltransferase subfamily 4-like N-terminal" evidence="1">
    <location>
        <begin position="40"/>
        <end position="198"/>
    </location>
</feature>
<dbReference type="KEGG" id="rul:UC8_22430"/>
<protein>
    <submittedName>
        <fullName evidence="2">Glycosyl transferases group 1</fullName>
    </submittedName>
</protein>
<name>A0A5B9QT31_9BACT</name>
<dbReference type="InterPro" id="IPR050194">
    <property type="entry name" value="Glycosyltransferase_grp1"/>
</dbReference>
<dbReference type="CDD" id="cd03801">
    <property type="entry name" value="GT4_PimA-like"/>
    <property type="match status" value="1"/>
</dbReference>